<reference evidence="4" key="1">
    <citation type="journal article" date="2019" name="Int. J. Syst. Evol. Microbiol.">
        <title>The Global Catalogue of Microorganisms (GCM) 10K type strain sequencing project: providing services to taxonomists for standard genome sequencing and annotation.</title>
        <authorList>
            <consortium name="The Broad Institute Genomics Platform"/>
            <consortium name="The Broad Institute Genome Sequencing Center for Infectious Disease"/>
            <person name="Wu L."/>
            <person name="Ma J."/>
        </authorList>
    </citation>
    <scope>NUCLEOTIDE SEQUENCE [LARGE SCALE GENOMIC DNA]</scope>
    <source>
        <strain evidence="4">KACC 12507</strain>
    </source>
</reference>
<proteinExistence type="predicted"/>
<evidence type="ECO:0000256" key="1">
    <source>
        <dbReference type="SAM" id="SignalP"/>
    </source>
</evidence>
<dbReference type="SUPFAM" id="SSF56281">
    <property type="entry name" value="Metallo-hydrolase/oxidoreductase"/>
    <property type="match status" value="1"/>
</dbReference>
<comment type="caution">
    <text evidence="3">The sequence shown here is derived from an EMBL/GenBank/DDBJ whole genome shotgun (WGS) entry which is preliminary data.</text>
</comment>
<gene>
    <name evidence="3" type="ORF">ACFO4O_11130</name>
</gene>
<dbReference type="Proteomes" id="UP001595897">
    <property type="component" value="Unassembled WGS sequence"/>
</dbReference>
<dbReference type="PROSITE" id="PS51257">
    <property type="entry name" value="PROKAR_LIPOPROTEIN"/>
    <property type="match status" value="1"/>
</dbReference>
<evidence type="ECO:0000259" key="2">
    <source>
        <dbReference type="Pfam" id="PF12706"/>
    </source>
</evidence>
<accession>A0ABV9LXY5</accession>
<dbReference type="PANTHER" id="PTHR15032">
    <property type="entry name" value="N-ACYL-PHOSPHATIDYLETHANOLAMINE-HYDROLYZING PHOSPHOLIPASE D"/>
    <property type="match status" value="1"/>
</dbReference>
<dbReference type="PANTHER" id="PTHR15032:SF4">
    <property type="entry name" value="N-ACYL-PHOSPHATIDYLETHANOLAMINE-HYDROLYZING PHOSPHOLIPASE D"/>
    <property type="match status" value="1"/>
</dbReference>
<sequence>MKHKVFVLISIMLVWGLFSCATSSVAPQTKNKSHHVQDGFRNLYIEDSEKNFFDFLKMRFLGEEEWADHAKFASDVPVQDVNIAALRNPPEAMQVTWLGHAMFLIQYQGQTILTDPIFTDRASPIPFAGPKRYVRHAMDYAQLPNIDAVLISHNHYDHLDTETLERLSIKSKAQSAAIRFYVPLGLKPLLSDSGVPEQDIQEMDWWDTSQTQVLKVHALPSQHWSARGTTDRRETLWASWAVEINGRTIWFAGDTGYNDVQFKQIGQYLNAVDLALIPIGAYEPRWFMQQYHVNPSEALQIHKDINSKFSVGMHWGTFPLTAEMPLAPVNELKAQRQRARVSPDAFDVMAIGETRILKMN</sequence>
<dbReference type="RefSeq" id="WP_382408510.1">
    <property type="nucleotide sequence ID" value="NZ_JBHSGU010000003.1"/>
</dbReference>
<dbReference type="Pfam" id="PF12706">
    <property type="entry name" value="Lactamase_B_2"/>
    <property type="match status" value="1"/>
</dbReference>
<evidence type="ECO:0000313" key="3">
    <source>
        <dbReference type="EMBL" id="MFC4700715.1"/>
    </source>
</evidence>
<organism evidence="3 4">
    <name type="scientific">Glaciecola siphonariae</name>
    <dbReference type="NCBI Taxonomy" id="521012"/>
    <lineage>
        <taxon>Bacteria</taxon>
        <taxon>Pseudomonadati</taxon>
        <taxon>Pseudomonadota</taxon>
        <taxon>Gammaproteobacteria</taxon>
        <taxon>Alteromonadales</taxon>
        <taxon>Alteromonadaceae</taxon>
        <taxon>Glaciecola</taxon>
    </lineage>
</organism>
<feature type="domain" description="Metallo-beta-lactamase" evidence="2">
    <location>
        <begin position="111"/>
        <end position="315"/>
    </location>
</feature>
<dbReference type="EMBL" id="JBHSGU010000003">
    <property type="protein sequence ID" value="MFC4700715.1"/>
    <property type="molecule type" value="Genomic_DNA"/>
</dbReference>
<feature type="chain" id="PRO_5046949902" evidence="1">
    <location>
        <begin position="27"/>
        <end position="360"/>
    </location>
</feature>
<keyword evidence="1" id="KW-0732">Signal</keyword>
<name>A0ABV9LXY5_9ALTE</name>
<dbReference type="Gene3D" id="3.60.15.10">
    <property type="entry name" value="Ribonuclease Z/Hydroxyacylglutathione hydrolase-like"/>
    <property type="match status" value="1"/>
</dbReference>
<evidence type="ECO:0000313" key="4">
    <source>
        <dbReference type="Proteomes" id="UP001595897"/>
    </source>
</evidence>
<dbReference type="InterPro" id="IPR036866">
    <property type="entry name" value="RibonucZ/Hydroxyglut_hydro"/>
</dbReference>
<feature type="signal peptide" evidence="1">
    <location>
        <begin position="1"/>
        <end position="26"/>
    </location>
</feature>
<protein>
    <submittedName>
        <fullName evidence="3">MBL fold metallo-hydrolase</fullName>
    </submittedName>
</protein>
<keyword evidence="4" id="KW-1185">Reference proteome</keyword>
<dbReference type="InterPro" id="IPR001279">
    <property type="entry name" value="Metallo-B-lactamas"/>
</dbReference>